<keyword evidence="1" id="KW-0472">Membrane</keyword>
<dbReference type="EMBL" id="JBBPBN010000042">
    <property type="protein sequence ID" value="KAK8998059.1"/>
    <property type="molecule type" value="Genomic_DNA"/>
</dbReference>
<name>A0ABR2QBV9_9ROSI</name>
<accession>A0ABR2QBV9</accession>
<sequence>MVGVVRDLLVLKASTRGECLLVPRGIETVGPLLVGTTYDDCLESHSSNSDNIVGVDRNVLPISSSRSKIVVATVSISLVAMVVVFTALAIVAVATDCKGAVEQHQMQRLPSHQQQTQEPYVALQYARPDLVARRYVKPTTLMALLF</sequence>
<keyword evidence="1" id="KW-1133">Transmembrane helix</keyword>
<proteinExistence type="predicted"/>
<keyword evidence="1" id="KW-0812">Transmembrane</keyword>
<evidence type="ECO:0000256" key="1">
    <source>
        <dbReference type="SAM" id="Phobius"/>
    </source>
</evidence>
<evidence type="ECO:0000313" key="3">
    <source>
        <dbReference type="Proteomes" id="UP001396334"/>
    </source>
</evidence>
<comment type="caution">
    <text evidence="2">The sequence shown here is derived from an EMBL/GenBank/DDBJ whole genome shotgun (WGS) entry which is preliminary data.</text>
</comment>
<protein>
    <submittedName>
        <fullName evidence="2">Uncharacterized protein</fullName>
    </submittedName>
</protein>
<evidence type="ECO:0000313" key="2">
    <source>
        <dbReference type="EMBL" id="KAK8998059.1"/>
    </source>
</evidence>
<feature type="transmembrane region" description="Helical" evidence="1">
    <location>
        <begin position="69"/>
        <end position="94"/>
    </location>
</feature>
<gene>
    <name evidence="2" type="ORF">V6N11_012591</name>
</gene>
<reference evidence="2 3" key="1">
    <citation type="journal article" date="2024" name="G3 (Bethesda)">
        <title>Genome assembly of Hibiscus sabdariffa L. provides insights into metabolisms of medicinal natural products.</title>
        <authorList>
            <person name="Kim T."/>
        </authorList>
    </citation>
    <scope>NUCLEOTIDE SEQUENCE [LARGE SCALE GENOMIC DNA]</scope>
    <source>
        <strain evidence="2">TK-2024</strain>
        <tissue evidence="2">Old leaves</tissue>
    </source>
</reference>
<dbReference type="Proteomes" id="UP001396334">
    <property type="component" value="Unassembled WGS sequence"/>
</dbReference>
<organism evidence="2 3">
    <name type="scientific">Hibiscus sabdariffa</name>
    <name type="common">roselle</name>
    <dbReference type="NCBI Taxonomy" id="183260"/>
    <lineage>
        <taxon>Eukaryota</taxon>
        <taxon>Viridiplantae</taxon>
        <taxon>Streptophyta</taxon>
        <taxon>Embryophyta</taxon>
        <taxon>Tracheophyta</taxon>
        <taxon>Spermatophyta</taxon>
        <taxon>Magnoliopsida</taxon>
        <taxon>eudicotyledons</taxon>
        <taxon>Gunneridae</taxon>
        <taxon>Pentapetalae</taxon>
        <taxon>rosids</taxon>
        <taxon>malvids</taxon>
        <taxon>Malvales</taxon>
        <taxon>Malvaceae</taxon>
        <taxon>Malvoideae</taxon>
        <taxon>Hibiscus</taxon>
    </lineage>
</organism>
<keyword evidence="3" id="KW-1185">Reference proteome</keyword>